<dbReference type="Proteomes" id="UP000001409">
    <property type="component" value="Chromosome"/>
</dbReference>
<feature type="region of interest" description="Disordered" evidence="1">
    <location>
        <begin position="25"/>
        <end position="65"/>
    </location>
</feature>
<evidence type="ECO:0000256" key="2">
    <source>
        <dbReference type="SAM" id="SignalP"/>
    </source>
</evidence>
<dbReference type="STRING" id="196164.gene:10743100"/>
<dbReference type="Pfam" id="PF07510">
    <property type="entry name" value="GmrSD_C"/>
    <property type="match status" value="1"/>
</dbReference>
<protein>
    <recommendedName>
        <fullName evidence="3">Excalibur calcium-binding domain-containing protein</fullName>
    </recommendedName>
</protein>
<feature type="chain" id="PRO_5004308739" description="Excalibur calcium-binding domain-containing protein" evidence="2">
    <location>
        <begin position="25"/>
        <end position="363"/>
    </location>
</feature>
<proteinExistence type="predicted"/>
<accession>C8NJP0</accession>
<evidence type="ECO:0000259" key="3">
    <source>
        <dbReference type="SMART" id="SM00894"/>
    </source>
</evidence>
<dbReference type="InterPro" id="IPR008613">
    <property type="entry name" value="Excalibur_Ca-bd_domain"/>
</dbReference>
<feature type="signal peptide" evidence="2">
    <location>
        <begin position="1"/>
        <end position="24"/>
    </location>
</feature>
<name>Q8FM54_COREF</name>
<dbReference type="KEGG" id="cef:CE2653"/>
<dbReference type="HOGENOM" id="CLU_043034_0_0_11"/>
<feature type="domain" description="Excalibur calcium-binding" evidence="3">
    <location>
        <begin position="325"/>
        <end position="362"/>
    </location>
</feature>
<evidence type="ECO:0000313" key="5">
    <source>
        <dbReference type="Proteomes" id="UP000001409"/>
    </source>
</evidence>
<dbReference type="RefSeq" id="WP_006768982.1">
    <property type="nucleotide sequence ID" value="NC_004369.1"/>
</dbReference>
<dbReference type="InterPro" id="IPR011089">
    <property type="entry name" value="GmrSD_C"/>
</dbReference>
<dbReference type="Pfam" id="PF05901">
    <property type="entry name" value="Excalibur"/>
    <property type="match status" value="1"/>
</dbReference>
<dbReference type="PROSITE" id="PS51257">
    <property type="entry name" value="PROKAR_LIPOPROTEIN"/>
    <property type="match status" value="1"/>
</dbReference>
<dbReference type="eggNOG" id="COG1525">
    <property type="taxonomic scope" value="Bacteria"/>
</dbReference>
<accession>Q8FM54</accession>
<dbReference type="AlphaFoldDB" id="Q8FM54"/>
<dbReference type="EMBL" id="BA000035">
    <property type="protein sequence ID" value="BAC19463.1"/>
    <property type="molecule type" value="Genomic_DNA"/>
</dbReference>
<organism evidence="4 5">
    <name type="scientific">Corynebacterium efficiens (strain DSM 44549 / YS-314 / AJ 12310 / JCM 11189 / NBRC 100395)</name>
    <dbReference type="NCBI Taxonomy" id="196164"/>
    <lineage>
        <taxon>Bacteria</taxon>
        <taxon>Bacillati</taxon>
        <taxon>Actinomycetota</taxon>
        <taxon>Actinomycetes</taxon>
        <taxon>Mycobacteriales</taxon>
        <taxon>Corynebacteriaceae</taxon>
        <taxon>Corynebacterium</taxon>
    </lineage>
</organism>
<sequence length="363" mass="38522">MRTTRLAIAGSALTLLIALTGCQAPESEQTTSTPVSTSTTTSVTASEQTGSSASSTTATTSTTVATDPDSTLAVDVLNVLEVKGRAPKTGYSRDEFGPAWADVDHNGCDTRNDILNRDLEQVTYRDNTQDCVVLTGVLNDPYTATQINFQRGQDTSTAVQIDHVVALSDAWQKGAQQLTADQRRVFSNDPLNLLAVDGPANQQKGDSDAASWLPANRSFRCDYVSRQIAVKHRYDLWVTAAEKDAMARVLDTCPGQEVPTDDTVYTINVTSTTTVEQPAVAPAAVAPAPEAPAPAPEAPAPAPVQPAVVPPAPVAPVEAIGTDPRFPNCKEAIAAGYGNYIQGVNPEYNWYRDGDGDGINCER</sequence>
<dbReference type="PANTHER" id="PTHR24094:SF15">
    <property type="entry name" value="AMP-DEPENDENT SYNTHETASE_LIGASE DOMAIN-CONTAINING PROTEIN-RELATED"/>
    <property type="match status" value="1"/>
</dbReference>
<reference evidence="4 5" key="1">
    <citation type="journal article" date="2003" name="Genome Res.">
        <title>Comparative complete genome sequence analysis of the amino acid replacements responsible for the thermostability of Corynebacterium efficiens.</title>
        <authorList>
            <person name="Nishio Y."/>
            <person name="Nakamura Y."/>
            <person name="Kawarabayasi Y."/>
            <person name="Usuda Y."/>
            <person name="Kimura E."/>
            <person name="Sugimoto S."/>
            <person name="Matsui K."/>
            <person name="Yamagishi A."/>
            <person name="Kikuchi H."/>
            <person name="Ikeo K."/>
            <person name="Gojobori T."/>
        </authorList>
    </citation>
    <scope>NUCLEOTIDE SEQUENCE [LARGE SCALE GENOMIC DNA]</scope>
    <source>
        <strain evidence="5">DSM 44549 / YS-314 / AJ 12310 / JCM 11189 / NBRC 100395</strain>
    </source>
</reference>
<evidence type="ECO:0000256" key="1">
    <source>
        <dbReference type="SAM" id="MobiDB-lite"/>
    </source>
</evidence>
<dbReference type="OrthoDB" id="5196645at2"/>
<dbReference type="SMART" id="SM00894">
    <property type="entry name" value="Excalibur"/>
    <property type="match status" value="1"/>
</dbReference>
<dbReference type="PANTHER" id="PTHR24094">
    <property type="entry name" value="SECRETED PROTEIN"/>
    <property type="match status" value="1"/>
</dbReference>
<keyword evidence="2" id="KW-0732">Signal</keyword>
<evidence type="ECO:0000313" key="4">
    <source>
        <dbReference type="EMBL" id="BAC19463.1"/>
    </source>
</evidence>
<dbReference type="eggNOG" id="COG2356">
    <property type="taxonomic scope" value="Bacteria"/>
</dbReference>
<keyword evidence="5" id="KW-1185">Reference proteome</keyword>